<dbReference type="Pfam" id="PF03951">
    <property type="entry name" value="Gln-synt_N"/>
    <property type="match status" value="1"/>
</dbReference>
<comment type="subunit">
    <text evidence="9">Homooctamer and homotetramer.</text>
</comment>
<dbReference type="PANTHER" id="PTHR20852:SF57">
    <property type="entry name" value="GLUTAMINE SYNTHETASE 2 CYTOPLASMIC"/>
    <property type="match status" value="1"/>
</dbReference>
<keyword evidence="5" id="KW-0963">Cytoplasm</keyword>
<keyword evidence="7 13" id="KW-0547">Nucleotide-binding</keyword>
<dbReference type="InterPro" id="IPR008146">
    <property type="entry name" value="Gln_synth_cat_dom"/>
</dbReference>
<keyword evidence="8 13" id="KW-0067">ATP-binding</keyword>
<dbReference type="PROSITE" id="PS51986">
    <property type="entry name" value="GS_BETA_GRASP"/>
    <property type="match status" value="1"/>
</dbReference>
<keyword evidence="6 13" id="KW-0436">Ligase</keyword>
<comment type="catalytic activity">
    <reaction evidence="10 13">
        <text>L-glutamate + NH4(+) + ATP = L-glutamine + ADP + phosphate + H(+)</text>
        <dbReference type="Rhea" id="RHEA:16169"/>
        <dbReference type="ChEBI" id="CHEBI:15378"/>
        <dbReference type="ChEBI" id="CHEBI:28938"/>
        <dbReference type="ChEBI" id="CHEBI:29985"/>
        <dbReference type="ChEBI" id="CHEBI:30616"/>
        <dbReference type="ChEBI" id="CHEBI:43474"/>
        <dbReference type="ChEBI" id="CHEBI:58359"/>
        <dbReference type="ChEBI" id="CHEBI:456216"/>
        <dbReference type="EC" id="6.3.1.2"/>
    </reaction>
</comment>
<comment type="similarity">
    <text evidence="3 11 12">Belongs to the glutamine synthetase family.</text>
</comment>
<dbReference type="AlphaFoldDB" id="A0A5S9IIU1"/>
<evidence type="ECO:0000313" key="16">
    <source>
        <dbReference type="EMBL" id="BBM82613.1"/>
    </source>
</evidence>
<name>A0A5S9IIU1_UABAM</name>
<dbReference type="Proteomes" id="UP000326354">
    <property type="component" value="Chromosome"/>
</dbReference>
<keyword evidence="17" id="KW-1185">Reference proteome</keyword>
<accession>A0A5S9IIU1</accession>
<protein>
    <recommendedName>
        <fullName evidence="4 13">Glutamine synthetase</fullName>
        <ecNumber evidence="4 13">6.3.1.2</ecNumber>
    </recommendedName>
</protein>
<evidence type="ECO:0000256" key="11">
    <source>
        <dbReference type="PROSITE-ProRule" id="PRU01330"/>
    </source>
</evidence>
<evidence type="ECO:0000256" key="9">
    <source>
        <dbReference type="ARBA" id="ARBA00038740"/>
    </source>
</evidence>
<evidence type="ECO:0000256" key="4">
    <source>
        <dbReference type="ARBA" id="ARBA00012937"/>
    </source>
</evidence>
<dbReference type="Gene3D" id="3.30.590.10">
    <property type="entry name" value="Glutamine synthetase/guanido kinase, catalytic domain"/>
    <property type="match status" value="1"/>
</dbReference>
<dbReference type="InterPro" id="IPR050292">
    <property type="entry name" value="Glutamine_Synthetase"/>
</dbReference>
<dbReference type="GO" id="GO:0005737">
    <property type="term" value="C:cytoplasm"/>
    <property type="evidence" value="ECO:0007669"/>
    <property type="project" value="UniProtKB-SubCell"/>
</dbReference>
<dbReference type="InterPro" id="IPR036651">
    <property type="entry name" value="Gln_synt_N_sf"/>
</dbReference>
<dbReference type="Pfam" id="PF00120">
    <property type="entry name" value="Gln-synt_C"/>
    <property type="match status" value="1"/>
</dbReference>
<dbReference type="KEGG" id="uam:UABAM_00956"/>
<proteinExistence type="inferred from homology"/>
<evidence type="ECO:0000256" key="6">
    <source>
        <dbReference type="ARBA" id="ARBA00022598"/>
    </source>
</evidence>
<evidence type="ECO:0000259" key="15">
    <source>
        <dbReference type="PROSITE" id="PS51987"/>
    </source>
</evidence>
<organism evidence="16 17">
    <name type="scientific">Uabimicrobium amorphum</name>
    <dbReference type="NCBI Taxonomy" id="2596890"/>
    <lineage>
        <taxon>Bacteria</taxon>
        <taxon>Pseudomonadati</taxon>
        <taxon>Planctomycetota</taxon>
        <taxon>Candidatus Uabimicrobiia</taxon>
        <taxon>Candidatus Uabimicrobiales</taxon>
        <taxon>Candidatus Uabimicrobiaceae</taxon>
        <taxon>Candidatus Uabimicrobium</taxon>
    </lineage>
</organism>
<dbReference type="PROSITE" id="PS51987">
    <property type="entry name" value="GS_CATALYTIC"/>
    <property type="match status" value="1"/>
</dbReference>
<evidence type="ECO:0000256" key="12">
    <source>
        <dbReference type="RuleBase" id="RU000384"/>
    </source>
</evidence>
<gene>
    <name evidence="16" type="ORF">UABAM_00956</name>
</gene>
<dbReference type="GO" id="GO:0005524">
    <property type="term" value="F:ATP binding"/>
    <property type="evidence" value="ECO:0007669"/>
    <property type="project" value="UniProtKB-KW"/>
</dbReference>
<reference evidence="16 17" key="1">
    <citation type="submission" date="2019-08" db="EMBL/GenBank/DDBJ databases">
        <title>Complete genome sequence of Candidatus Uab amorphum.</title>
        <authorList>
            <person name="Shiratori T."/>
            <person name="Suzuki S."/>
            <person name="Kakizawa Y."/>
            <person name="Ishida K."/>
        </authorList>
    </citation>
    <scope>NUCLEOTIDE SEQUENCE [LARGE SCALE GENOMIC DNA]</scope>
    <source>
        <strain evidence="16 17">SRT547</strain>
    </source>
</reference>
<feature type="domain" description="GS beta-grasp" evidence="14">
    <location>
        <begin position="4"/>
        <end position="89"/>
    </location>
</feature>
<evidence type="ECO:0000256" key="3">
    <source>
        <dbReference type="ARBA" id="ARBA00009897"/>
    </source>
</evidence>
<dbReference type="PANTHER" id="PTHR20852">
    <property type="entry name" value="GLUTAMINE SYNTHETASE"/>
    <property type="match status" value="1"/>
</dbReference>
<dbReference type="InterPro" id="IPR027302">
    <property type="entry name" value="Gln_synth_N_conserv_site"/>
</dbReference>
<evidence type="ECO:0000256" key="10">
    <source>
        <dbReference type="ARBA" id="ARBA00049436"/>
    </source>
</evidence>
<evidence type="ECO:0000256" key="13">
    <source>
        <dbReference type="RuleBase" id="RU004356"/>
    </source>
</evidence>
<sequence length="349" mass="39112">MKFSKAEYIWLDGAQPTAALRCKTRILPYFSPVDANLDKFPEWGYDGSSTYQAEGHSSDLVLRPVRVVNDPIEGEGNYLVLCEVFDEQGKPHATNTRAVLREVLDNGGKKHQPWIGFEQEYTFFSNNGHPLGWPQGGYPAPQGPFYCSVGAKNAFGRKIVRRHTEACLESGLSIYGINAEVMPGQWEFQIGYRGIEGESADPLTISDHLWLARWLMHRIAEDEEVTVSFDAKPVKGDWNGAGMHTNFSVNETRKEGGLDFIHNAIKSLESKHMEHVAVYGHGLDERLTGLHETCHITEFKSGVSDRGASIRIPLHVQEKGYGYFEDRRPNANADPYQVSARLVKTVCNV</sequence>
<evidence type="ECO:0000256" key="7">
    <source>
        <dbReference type="ARBA" id="ARBA00022741"/>
    </source>
</evidence>
<comment type="function">
    <text evidence="1">Catalyzes the ATP-dependent biosynthesis of glutamine from glutamate and ammonia.</text>
</comment>
<dbReference type="Gene3D" id="3.10.20.70">
    <property type="entry name" value="Glutamine synthetase, N-terminal domain"/>
    <property type="match status" value="1"/>
</dbReference>
<dbReference type="SUPFAM" id="SSF55931">
    <property type="entry name" value="Glutamine synthetase/guanido kinase"/>
    <property type="match status" value="1"/>
</dbReference>
<evidence type="ECO:0000256" key="5">
    <source>
        <dbReference type="ARBA" id="ARBA00022490"/>
    </source>
</evidence>
<dbReference type="PROSITE" id="PS00180">
    <property type="entry name" value="GLNA_1"/>
    <property type="match status" value="1"/>
</dbReference>
<dbReference type="EMBL" id="AP019860">
    <property type="protein sequence ID" value="BBM82613.1"/>
    <property type="molecule type" value="Genomic_DNA"/>
</dbReference>
<dbReference type="GO" id="GO:0006542">
    <property type="term" value="P:glutamine biosynthetic process"/>
    <property type="evidence" value="ECO:0007669"/>
    <property type="project" value="InterPro"/>
</dbReference>
<dbReference type="RefSeq" id="WP_151966849.1">
    <property type="nucleotide sequence ID" value="NZ_AP019860.1"/>
</dbReference>
<dbReference type="InterPro" id="IPR008147">
    <property type="entry name" value="Gln_synt_N"/>
</dbReference>
<feature type="domain" description="GS catalytic" evidence="15">
    <location>
        <begin position="96"/>
        <end position="349"/>
    </location>
</feature>
<dbReference type="FunFam" id="3.30.590.10:FF:000011">
    <property type="entry name" value="Glutamine synthetase"/>
    <property type="match status" value="1"/>
</dbReference>
<dbReference type="InterPro" id="IPR027303">
    <property type="entry name" value="Gln_synth_gly_rich_site"/>
</dbReference>
<dbReference type="SUPFAM" id="SSF54368">
    <property type="entry name" value="Glutamine synthetase, N-terminal domain"/>
    <property type="match status" value="1"/>
</dbReference>
<evidence type="ECO:0000256" key="2">
    <source>
        <dbReference type="ARBA" id="ARBA00004496"/>
    </source>
</evidence>
<dbReference type="SMART" id="SM01230">
    <property type="entry name" value="Gln-synt_C"/>
    <property type="match status" value="1"/>
</dbReference>
<evidence type="ECO:0000256" key="8">
    <source>
        <dbReference type="ARBA" id="ARBA00022840"/>
    </source>
</evidence>
<comment type="subcellular location">
    <subcellularLocation>
        <location evidence="2">Cytoplasm</location>
    </subcellularLocation>
</comment>
<dbReference type="EC" id="6.3.1.2" evidence="4 13"/>
<dbReference type="OrthoDB" id="9807095at2"/>
<evidence type="ECO:0000259" key="14">
    <source>
        <dbReference type="PROSITE" id="PS51986"/>
    </source>
</evidence>
<dbReference type="InterPro" id="IPR014746">
    <property type="entry name" value="Gln_synth/guanido_kin_cat_dom"/>
</dbReference>
<dbReference type="GO" id="GO:0004356">
    <property type="term" value="F:glutamine synthetase activity"/>
    <property type="evidence" value="ECO:0007669"/>
    <property type="project" value="UniProtKB-EC"/>
</dbReference>
<evidence type="ECO:0000313" key="17">
    <source>
        <dbReference type="Proteomes" id="UP000326354"/>
    </source>
</evidence>
<evidence type="ECO:0000256" key="1">
    <source>
        <dbReference type="ARBA" id="ARBA00003117"/>
    </source>
</evidence>
<dbReference type="PROSITE" id="PS00181">
    <property type="entry name" value="GLNA_ATP"/>
    <property type="match status" value="1"/>
</dbReference>